<dbReference type="InterPro" id="IPR014145">
    <property type="entry name" value="LigD_pol_dom"/>
</dbReference>
<organism evidence="25 26">
    <name type="scientific">Microbacterium commune</name>
    <dbReference type="NCBI Taxonomy" id="2762219"/>
    <lineage>
        <taxon>Bacteria</taxon>
        <taxon>Bacillati</taxon>
        <taxon>Actinomycetota</taxon>
        <taxon>Actinomycetes</taxon>
        <taxon>Micrococcales</taxon>
        <taxon>Microbacteriaceae</taxon>
        <taxon>Microbacterium</taxon>
    </lineage>
</organism>
<feature type="domain" description="ATP-dependent DNA ligase family profile" evidence="24">
    <location>
        <begin position="605"/>
        <end position="728"/>
    </location>
</feature>
<keyword evidence="9" id="KW-0227">DNA damage</keyword>
<evidence type="ECO:0000256" key="20">
    <source>
        <dbReference type="ARBA" id="ARBA00034003"/>
    </source>
</evidence>
<keyword evidence="11" id="KW-0269">Exonuclease</keyword>
<evidence type="ECO:0000256" key="4">
    <source>
        <dbReference type="ARBA" id="ARBA00022679"/>
    </source>
</evidence>
<keyword evidence="10" id="KW-0378">Hydrolase</keyword>
<evidence type="ECO:0000313" key="26">
    <source>
        <dbReference type="Proteomes" id="UP000611521"/>
    </source>
</evidence>
<reference evidence="25 26" key="1">
    <citation type="submission" date="2020-08" db="EMBL/GenBank/DDBJ databases">
        <title>A Genomic Blueprint of the Chicken Gut Microbiome.</title>
        <authorList>
            <person name="Gilroy R."/>
            <person name="Ravi A."/>
            <person name="Getino M."/>
            <person name="Pursley I."/>
            <person name="Horton D.L."/>
            <person name="Alikhan N.-F."/>
            <person name="Baker D."/>
            <person name="Gharbi K."/>
            <person name="Hall N."/>
            <person name="Watson M."/>
            <person name="Adriaenssens E.M."/>
            <person name="Foster-Nyarko E."/>
            <person name="Jarju S."/>
            <person name="Secka A."/>
            <person name="Antonio M."/>
            <person name="Oren A."/>
            <person name="Chaudhuri R."/>
            <person name="La Ragione R.M."/>
            <person name="Hildebrand F."/>
            <person name="Pallen M.J."/>
        </authorList>
    </citation>
    <scope>NUCLEOTIDE SEQUENCE [LARGE SCALE GENOMIC DNA]</scope>
    <source>
        <strain evidence="25 26">Re1</strain>
    </source>
</reference>
<keyword evidence="4" id="KW-0808">Transferase</keyword>
<dbReference type="CDD" id="cd07971">
    <property type="entry name" value="OBF_DNA_ligase_LigD"/>
    <property type="match status" value="1"/>
</dbReference>
<comment type="cofactor">
    <cofactor evidence="1">
        <name>Mn(2+)</name>
        <dbReference type="ChEBI" id="CHEBI:29035"/>
    </cofactor>
</comment>
<keyword evidence="14" id="KW-0238">DNA-binding</keyword>
<evidence type="ECO:0000256" key="1">
    <source>
        <dbReference type="ARBA" id="ARBA00001936"/>
    </source>
</evidence>
<dbReference type="SUPFAM" id="SSF56091">
    <property type="entry name" value="DNA ligase/mRNA capping enzyme, catalytic domain"/>
    <property type="match status" value="1"/>
</dbReference>
<keyword evidence="3 25" id="KW-0436">Ligase</keyword>
<dbReference type="InterPro" id="IPR052171">
    <property type="entry name" value="NHEJ_LigD"/>
</dbReference>
<dbReference type="InterPro" id="IPR014146">
    <property type="entry name" value="LigD_ligase_dom"/>
</dbReference>
<dbReference type="Pfam" id="PF21686">
    <property type="entry name" value="LigD_Prim-Pol"/>
    <property type="match status" value="1"/>
</dbReference>
<dbReference type="GO" id="GO:0003910">
    <property type="term" value="F:DNA ligase (ATP) activity"/>
    <property type="evidence" value="ECO:0007669"/>
    <property type="project" value="UniProtKB-EC"/>
</dbReference>
<dbReference type="Gene3D" id="3.90.920.10">
    <property type="entry name" value="DNA primase, PRIM domain"/>
    <property type="match status" value="1"/>
</dbReference>
<dbReference type="CDD" id="cd07906">
    <property type="entry name" value="Adenylation_DNA_ligase_LigD_LigC"/>
    <property type="match status" value="1"/>
</dbReference>
<feature type="region of interest" description="Disordered" evidence="23">
    <location>
        <begin position="458"/>
        <end position="493"/>
    </location>
</feature>
<evidence type="ECO:0000256" key="3">
    <source>
        <dbReference type="ARBA" id="ARBA00022598"/>
    </source>
</evidence>
<evidence type="ECO:0000256" key="13">
    <source>
        <dbReference type="ARBA" id="ARBA00022932"/>
    </source>
</evidence>
<dbReference type="InterPro" id="IPR012310">
    <property type="entry name" value="DNA_ligase_ATP-dep_cent"/>
</dbReference>
<dbReference type="PANTHER" id="PTHR42705">
    <property type="entry name" value="BIFUNCTIONAL NON-HOMOLOGOUS END JOINING PROTEIN LIGD"/>
    <property type="match status" value="1"/>
</dbReference>
<evidence type="ECO:0000256" key="21">
    <source>
        <dbReference type="ARBA" id="ARBA00049981"/>
    </source>
</evidence>
<keyword evidence="6" id="KW-0540">Nuclease</keyword>
<comment type="catalytic activity">
    <reaction evidence="20">
        <text>ATP + (deoxyribonucleotide)n-3'-hydroxyl + 5'-phospho-(deoxyribonucleotide)m = (deoxyribonucleotide)n+m + AMP + diphosphate.</text>
        <dbReference type="EC" id="6.5.1.1"/>
    </reaction>
</comment>
<dbReference type="InterPro" id="IPR033649">
    <property type="entry name" value="MtLigD_Pol-like"/>
</dbReference>
<evidence type="ECO:0000256" key="18">
    <source>
        <dbReference type="ARBA" id="ARBA00023268"/>
    </source>
</evidence>
<name>A0ABR8W729_9MICO</name>
<comment type="caution">
    <text evidence="25">The sequence shown here is derived from an EMBL/GenBank/DDBJ whole genome shotgun (WGS) entry which is preliminary data.</text>
</comment>
<dbReference type="EMBL" id="JACSPX010000003">
    <property type="protein sequence ID" value="MBD8012802.1"/>
    <property type="molecule type" value="Genomic_DNA"/>
</dbReference>
<dbReference type="NCBIfam" id="TIGR02779">
    <property type="entry name" value="NHEJ_ligase_lig"/>
    <property type="match status" value="1"/>
</dbReference>
<dbReference type="RefSeq" id="WP_191713190.1">
    <property type="nucleotide sequence ID" value="NZ_JACSPX010000003.1"/>
</dbReference>
<dbReference type="Proteomes" id="UP000611521">
    <property type="component" value="Unassembled WGS sequence"/>
</dbReference>
<protein>
    <recommendedName>
        <fullName evidence="2">DNA ligase (ATP)</fullName>
        <ecNumber evidence="2">6.5.1.1</ecNumber>
    </recommendedName>
    <alternativeName>
        <fullName evidence="19">NHEJ DNA polymerase</fullName>
    </alternativeName>
</protein>
<dbReference type="InterPro" id="IPR012309">
    <property type="entry name" value="DNA_ligase_ATP-dep_C"/>
</dbReference>
<keyword evidence="12" id="KW-0067">ATP-binding</keyword>
<accession>A0ABR8W729</accession>
<evidence type="ECO:0000256" key="16">
    <source>
        <dbReference type="ARBA" id="ARBA00023204"/>
    </source>
</evidence>
<evidence type="ECO:0000256" key="12">
    <source>
        <dbReference type="ARBA" id="ARBA00022840"/>
    </source>
</evidence>
<keyword evidence="16" id="KW-0234">DNA repair</keyword>
<dbReference type="NCBIfam" id="TIGR02777">
    <property type="entry name" value="LigD_PE_dom"/>
    <property type="match status" value="1"/>
</dbReference>
<dbReference type="PROSITE" id="PS50160">
    <property type="entry name" value="DNA_LIGASE_A3"/>
    <property type="match status" value="1"/>
</dbReference>
<evidence type="ECO:0000256" key="10">
    <source>
        <dbReference type="ARBA" id="ARBA00022801"/>
    </source>
</evidence>
<dbReference type="PANTHER" id="PTHR42705:SF2">
    <property type="entry name" value="BIFUNCTIONAL NON-HOMOLOGOUS END JOINING PROTEIN LIGD"/>
    <property type="match status" value="1"/>
</dbReference>
<evidence type="ECO:0000256" key="23">
    <source>
        <dbReference type="SAM" id="MobiDB-lite"/>
    </source>
</evidence>
<evidence type="ECO:0000256" key="5">
    <source>
        <dbReference type="ARBA" id="ARBA00022695"/>
    </source>
</evidence>
<dbReference type="Gene3D" id="2.40.50.140">
    <property type="entry name" value="Nucleic acid-binding proteins"/>
    <property type="match status" value="1"/>
</dbReference>
<dbReference type="NCBIfam" id="TIGR02778">
    <property type="entry name" value="ligD_pol"/>
    <property type="match status" value="1"/>
</dbReference>
<dbReference type="SUPFAM" id="SSF50249">
    <property type="entry name" value="Nucleic acid-binding proteins"/>
    <property type="match status" value="1"/>
</dbReference>
<evidence type="ECO:0000256" key="15">
    <source>
        <dbReference type="ARBA" id="ARBA00023172"/>
    </source>
</evidence>
<evidence type="ECO:0000256" key="19">
    <source>
        <dbReference type="ARBA" id="ARBA00029943"/>
    </source>
</evidence>
<evidence type="ECO:0000313" key="25">
    <source>
        <dbReference type="EMBL" id="MBD8012802.1"/>
    </source>
</evidence>
<keyword evidence="17" id="KW-0464">Manganese</keyword>
<dbReference type="InterPro" id="IPR014144">
    <property type="entry name" value="LigD_PE_domain"/>
</dbReference>
<evidence type="ECO:0000259" key="24">
    <source>
        <dbReference type="PROSITE" id="PS50160"/>
    </source>
</evidence>
<dbReference type="Gene3D" id="3.30.1490.70">
    <property type="match status" value="1"/>
</dbReference>
<keyword evidence="8" id="KW-0547">Nucleotide-binding</keyword>
<evidence type="ECO:0000256" key="8">
    <source>
        <dbReference type="ARBA" id="ARBA00022741"/>
    </source>
</evidence>
<keyword evidence="15" id="KW-0233">DNA recombination</keyword>
<evidence type="ECO:0000256" key="7">
    <source>
        <dbReference type="ARBA" id="ARBA00022723"/>
    </source>
</evidence>
<evidence type="ECO:0000256" key="14">
    <source>
        <dbReference type="ARBA" id="ARBA00023125"/>
    </source>
</evidence>
<sequence>MASGEQVVQIDDRRLRITNLDKVVYPETGTTKGEVIAYYSQIAPLMLPHLRGRPVTRKRWVDGVGTADAPGGSFFTKQLERGAPDWIRRMPIEHSDGPKDYPLADDVASLVWFAQIAALELHVPQWRFTPSGGRGMPDRLVLDLDPGPDVGLTQCAEVARIARVILGGMGLEPMPVTSGSKGIHLYARLPTADDGTGLQSSDDVSAVAKELARLIEADHPDLATHVMAKSQRGGRVFIDWSQNSASKTTIAPYSLRGRAHPWVAAPRTWDELDDPALRHLDLHEVLERMRSGVDPLAALAPPSTALTSYLAKRDAEKTPEPMPRTAYAGSGDAPRFVIQEHHASRLHYDLRIERDGVLVSWAVPKGVPETADRNHLAVMTEPHPLEYLDFEGEIPAGEYGAGSMTVWDTGTVSLEKWRDEEVIGTFTGQPGGRLGTARLALIRTGGEGEKSQWLLHRMKDADAQPSPGRRSPRRTGRPSPPEQENSADATAVPPFIPPMLSESGTPGLARSLSEPAWAEIKWDGIRAIGTWQRDGDGIGRFTLRARSGTDITARYPELTADGAPHLPAAEAVVDGEIVAFDHDGRPSFALLQNRMHLTKGREIEREVVRTPISYMLFDLLRLDGHDLTGMPLRQRRELLEQLAADLDAPVQVPPVFDDLEAALDASREFGLEGVVAKDPDSRYRPGRRSSSWLKLKRTHAQEVVVVGIRPGQGARRDGIGSLLLAVPSPEADGGLRYVGRVGTGFTDRMLRDLRAQLEPLRVQTAPLQVPSPDASDALWVRPELVGEVEFANWSPGGILRHSRWRGLRPDKSPDEVRVED</sequence>
<keyword evidence="13" id="KW-0239">DNA-directed DNA polymerase</keyword>
<keyword evidence="18" id="KW-0511">Multifunctional enzyme</keyword>
<dbReference type="InterPro" id="IPR012340">
    <property type="entry name" value="NA-bd_OB-fold"/>
</dbReference>
<evidence type="ECO:0000256" key="6">
    <source>
        <dbReference type="ARBA" id="ARBA00022722"/>
    </source>
</evidence>
<keyword evidence="26" id="KW-1185">Reference proteome</keyword>
<proteinExistence type="inferred from homology"/>
<dbReference type="Gene3D" id="3.30.470.30">
    <property type="entry name" value="DNA ligase/mRNA capping enzyme"/>
    <property type="match status" value="1"/>
</dbReference>
<comment type="similarity">
    <text evidence="22">In the N-terminal section; belongs to the LigD polymerase family.</text>
</comment>
<dbReference type="EC" id="6.5.1.1" evidence="2"/>
<dbReference type="NCBIfam" id="NF007210">
    <property type="entry name" value="PRK09632.1"/>
    <property type="match status" value="1"/>
</dbReference>
<evidence type="ECO:0000256" key="22">
    <source>
        <dbReference type="ARBA" id="ARBA00049990"/>
    </source>
</evidence>
<evidence type="ECO:0000256" key="2">
    <source>
        <dbReference type="ARBA" id="ARBA00012727"/>
    </source>
</evidence>
<evidence type="ECO:0000256" key="11">
    <source>
        <dbReference type="ARBA" id="ARBA00022839"/>
    </source>
</evidence>
<dbReference type="Pfam" id="PF04679">
    <property type="entry name" value="DNA_ligase_A_C"/>
    <property type="match status" value="1"/>
</dbReference>
<keyword evidence="5" id="KW-0548">Nucleotidyltransferase</keyword>
<dbReference type="CDD" id="cd04863">
    <property type="entry name" value="MtLigD_Pol_like"/>
    <property type="match status" value="1"/>
</dbReference>
<keyword evidence="7" id="KW-0479">Metal-binding</keyword>
<evidence type="ECO:0000256" key="9">
    <source>
        <dbReference type="ARBA" id="ARBA00022763"/>
    </source>
</evidence>
<evidence type="ECO:0000256" key="17">
    <source>
        <dbReference type="ARBA" id="ARBA00023211"/>
    </source>
</evidence>
<dbReference type="Pfam" id="PF13298">
    <property type="entry name" value="LigD_N"/>
    <property type="match status" value="1"/>
</dbReference>
<dbReference type="Pfam" id="PF01068">
    <property type="entry name" value="DNA_ligase_A_M"/>
    <property type="match status" value="1"/>
</dbReference>
<gene>
    <name evidence="25" type="ORF">H9633_10885</name>
</gene>
<comment type="similarity">
    <text evidence="21">In the C-terminal section; belongs to the ATP-dependent DNA ligase family.</text>
</comment>